<evidence type="ECO:0000313" key="1">
    <source>
        <dbReference type="EMBL" id="EGW32359.1"/>
    </source>
</evidence>
<proteinExistence type="predicted"/>
<dbReference type="OMA" id="YERIVWR"/>
<sequence length="399" mass="46088">MLGSGKPSENMVLAEALNLLQRSRDQDQEVNSTNYKPSLYDNIVKGPAQEQYSDLIRTPKIENRKQKQRISDQFISNLLSGIKSSEVSDVAGALDFADLYNMNSRELSLYIKSVKSEQKLFEILETFYYNDRLTFNVLSSIVLNKALVNIDKAPIDLVNIKNNRLLKLDPLGITMFNIVLLGKYHSLHQPMTVLRNLKQNFNDVYLPLIKKHKLSAFYERIVWRYTFEFLKQFDELHYLQEINRVKSGFVILEATTKSSTPIAKYMLETYGESLTELQTIFLKIFTNPYIEQRIIKELESPGRSKTCIALQKLSVKHHMCTLSQIPKDQWSRRACYALVADLEQFIVESLEISNDKELQGLGNELKTYHMKIITSQQSEISESKEALDDFFNVLQVKEG</sequence>
<dbReference type="Proteomes" id="UP000000709">
    <property type="component" value="Unassembled WGS sequence"/>
</dbReference>
<dbReference type="RefSeq" id="XP_007375635.1">
    <property type="nucleotide sequence ID" value="XM_007375573.1"/>
</dbReference>
<organism evidence="2">
    <name type="scientific">Spathaspora passalidarum (strain NRRL Y-27907 / 11-Y1)</name>
    <dbReference type="NCBI Taxonomy" id="619300"/>
    <lineage>
        <taxon>Eukaryota</taxon>
        <taxon>Fungi</taxon>
        <taxon>Dikarya</taxon>
        <taxon>Ascomycota</taxon>
        <taxon>Saccharomycotina</taxon>
        <taxon>Pichiomycetes</taxon>
        <taxon>Debaryomycetaceae</taxon>
        <taxon>Spathaspora</taxon>
    </lineage>
</organism>
<dbReference type="eggNOG" id="ENOG502RPUT">
    <property type="taxonomic scope" value="Eukaryota"/>
</dbReference>
<name>G3AMU5_SPAPN</name>
<dbReference type="EMBL" id="GL996502">
    <property type="protein sequence ID" value="EGW32359.1"/>
    <property type="molecule type" value="Genomic_DNA"/>
</dbReference>
<reference evidence="1 2" key="1">
    <citation type="journal article" date="2011" name="Proc. Natl. Acad. Sci. U.S.A.">
        <title>Comparative genomics of xylose-fermenting fungi for enhanced biofuel production.</title>
        <authorList>
            <person name="Wohlbach D.J."/>
            <person name="Kuo A."/>
            <person name="Sato T.K."/>
            <person name="Potts K.M."/>
            <person name="Salamov A.A."/>
            <person name="LaButti K.M."/>
            <person name="Sun H."/>
            <person name="Clum A."/>
            <person name="Pangilinan J.L."/>
            <person name="Lindquist E.A."/>
            <person name="Lucas S."/>
            <person name="Lapidus A."/>
            <person name="Jin M."/>
            <person name="Gunawan C."/>
            <person name="Balan V."/>
            <person name="Dale B.E."/>
            <person name="Jeffries T.W."/>
            <person name="Zinkel R."/>
            <person name="Barry K.W."/>
            <person name="Grigoriev I.V."/>
            <person name="Gasch A.P."/>
        </authorList>
    </citation>
    <scope>NUCLEOTIDE SEQUENCE [LARGE SCALE GENOMIC DNA]</scope>
    <source>
        <strain evidence="2">NRRL Y-27907 / 11-Y1</strain>
    </source>
</reference>
<evidence type="ECO:0000313" key="2">
    <source>
        <dbReference type="Proteomes" id="UP000000709"/>
    </source>
</evidence>
<protein>
    <submittedName>
        <fullName evidence="1">Uncharacterized protein</fullName>
    </submittedName>
</protein>
<dbReference type="AlphaFoldDB" id="G3AMU5"/>
<dbReference type="KEGG" id="spaa:SPAPADRAFT_138624"/>
<dbReference type="GeneID" id="18870136"/>
<dbReference type="OrthoDB" id="4005225at2759"/>
<dbReference type="InParanoid" id="G3AMU5"/>
<dbReference type="HOGENOM" id="CLU_715708_0_0_1"/>
<keyword evidence="2" id="KW-1185">Reference proteome</keyword>
<gene>
    <name evidence="1" type="ORF">SPAPADRAFT_138624</name>
</gene>
<accession>G3AMU5</accession>